<organism evidence="2 3">
    <name type="scientific">Roseibium aggregatum (strain ATCC 25650 / DSM 13394 / JCM 20685 / NBRC 16684 / NCIMB 2208 / IAM 12614 / B1)</name>
    <name type="common">Stappia aggregata</name>
    <dbReference type="NCBI Taxonomy" id="384765"/>
    <lineage>
        <taxon>Bacteria</taxon>
        <taxon>Pseudomonadati</taxon>
        <taxon>Pseudomonadota</taxon>
        <taxon>Alphaproteobacteria</taxon>
        <taxon>Hyphomicrobiales</taxon>
        <taxon>Stappiaceae</taxon>
        <taxon>Roseibium</taxon>
    </lineage>
</organism>
<comment type="caution">
    <text evidence="2">The sequence shown here is derived from an EMBL/GenBank/DDBJ whole genome shotgun (WGS) entry which is preliminary data.</text>
</comment>
<gene>
    <name evidence="2" type="ORF">SIAM614_16227</name>
</gene>
<feature type="region of interest" description="Disordered" evidence="1">
    <location>
        <begin position="1"/>
        <end position="21"/>
    </location>
</feature>
<evidence type="ECO:0000313" key="2">
    <source>
        <dbReference type="EMBL" id="EAV42908.1"/>
    </source>
</evidence>
<name>A0NWJ2_ROSAI</name>
<dbReference type="AlphaFoldDB" id="A0NWJ2"/>
<evidence type="ECO:0000313" key="3">
    <source>
        <dbReference type="Proteomes" id="UP000004848"/>
    </source>
</evidence>
<reference evidence="2 3" key="1">
    <citation type="submission" date="2006-05" db="EMBL/GenBank/DDBJ databases">
        <authorList>
            <person name="King G."/>
            <person name="Ferriera S."/>
            <person name="Johnson J."/>
            <person name="Kravitz S."/>
            <person name="Beeson K."/>
            <person name="Sutton G."/>
            <person name="Rogers Y.-H."/>
            <person name="Friedman R."/>
            <person name="Frazier M."/>
            <person name="Venter J.C."/>
        </authorList>
    </citation>
    <scope>NUCLEOTIDE SEQUENCE [LARGE SCALE GENOMIC DNA]</scope>
    <source>
        <strain evidence="3">ATCC 25650 / DSM 13394 / JCM 20685 / NBRC 16684 / NCIMB 2208 / IAM 12614 / B1</strain>
    </source>
</reference>
<evidence type="ECO:0000256" key="1">
    <source>
        <dbReference type="SAM" id="MobiDB-lite"/>
    </source>
</evidence>
<dbReference type="Proteomes" id="UP000004848">
    <property type="component" value="Unassembled WGS sequence"/>
</dbReference>
<sequence length="60" mass="6363">MSSFRASQGQAVSANPSSATKAQDPVLLNAAGLYRRIRVDCMTAGQLVVLWFFAAPAALH</sequence>
<dbReference type="EMBL" id="AAUW01000012">
    <property type="protein sequence ID" value="EAV42908.1"/>
    <property type="molecule type" value="Genomic_DNA"/>
</dbReference>
<accession>A0NWJ2</accession>
<proteinExistence type="predicted"/>
<protein>
    <submittedName>
        <fullName evidence="2">Uncharacterized protein</fullName>
    </submittedName>
</protein>